<protein>
    <submittedName>
        <fullName evidence="1">Uncharacterized protein</fullName>
    </submittedName>
</protein>
<accession>A0A7I8CYZ2</accession>
<sequence length="76" mass="8821">MKGSYFVPQVGQVYQNRNDRSYLCLSVEKRPLLNDTTAQMRRTSDGWTLTAHGLIRYEDGTIEWNYSTGGRWSESK</sequence>
<dbReference type="EMBL" id="AP023321">
    <property type="protein sequence ID" value="BCI59700.1"/>
    <property type="molecule type" value="Genomic_DNA"/>
</dbReference>
<dbReference type="Proteomes" id="UP000593890">
    <property type="component" value="Chromosome"/>
</dbReference>
<dbReference type="GeneID" id="93305258"/>
<dbReference type="RefSeq" id="WP_118438871.1">
    <property type="nucleotide sequence ID" value="NZ_AP023321.1"/>
</dbReference>
<organism evidence="1 2">
    <name type="scientific">Solibaculum mannosilyticum</name>
    <dbReference type="NCBI Taxonomy" id="2780922"/>
    <lineage>
        <taxon>Bacteria</taxon>
        <taxon>Bacillati</taxon>
        <taxon>Bacillota</taxon>
        <taxon>Clostridia</taxon>
        <taxon>Eubacteriales</taxon>
        <taxon>Oscillospiraceae</taxon>
        <taxon>Solibaculum</taxon>
    </lineage>
</organism>
<gene>
    <name evidence="1" type="ORF">C12CBH8_03390</name>
</gene>
<name>A0A7I8CYZ2_9FIRM</name>
<proteinExistence type="predicted"/>
<reference evidence="2" key="1">
    <citation type="submission" date="2020-07" db="EMBL/GenBank/DDBJ databases">
        <title>Complete genome sequencing of Clostridia bacterium strain 12CBH8.</title>
        <authorList>
            <person name="Sakamoto M."/>
            <person name="Murakami T."/>
            <person name="Mori H."/>
        </authorList>
    </citation>
    <scope>NUCLEOTIDE SEQUENCE [LARGE SCALE GENOMIC DNA]</scope>
    <source>
        <strain evidence="2">12CBH8</strain>
    </source>
</reference>
<dbReference type="AlphaFoldDB" id="A0A7I8CYZ2"/>
<dbReference type="KEGG" id="sman:C12CBH8_03390"/>
<keyword evidence="2" id="KW-1185">Reference proteome</keyword>
<evidence type="ECO:0000313" key="1">
    <source>
        <dbReference type="EMBL" id="BCI59700.1"/>
    </source>
</evidence>
<evidence type="ECO:0000313" key="2">
    <source>
        <dbReference type="Proteomes" id="UP000593890"/>
    </source>
</evidence>